<dbReference type="PANTHER" id="PTHR43394">
    <property type="entry name" value="ATP-DEPENDENT PERMEASE MDL1, MITOCHONDRIAL"/>
    <property type="match status" value="1"/>
</dbReference>
<dbReference type="InterPro" id="IPR027417">
    <property type="entry name" value="P-loop_NTPase"/>
</dbReference>
<feature type="transmembrane region" description="Helical" evidence="8">
    <location>
        <begin position="298"/>
        <end position="315"/>
    </location>
</feature>
<keyword evidence="7 8" id="KW-0472">Membrane</keyword>
<accession>A0ABR2HJU1</accession>
<dbReference type="Gene3D" id="3.40.50.300">
    <property type="entry name" value="P-loop containing nucleotide triphosphate hydrolases"/>
    <property type="match status" value="1"/>
</dbReference>
<evidence type="ECO:0000256" key="5">
    <source>
        <dbReference type="ARBA" id="ARBA00022840"/>
    </source>
</evidence>
<dbReference type="InterPro" id="IPR011527">
    <property type="entry name" value="ABC1_TM_dom"/>
</dbReference>
<evidence type="ECO:0008006" key="13">
    <source>
        <dbReference type="Google" id="ProtNLM"/>
    </source>
</evidence>
<dbReference type="Pfam" id="PF00664">
    <property type="entry name" value="ABC_membrane"/>
    <property type="match status" value="1"/>
</dbReference>
<dbReference type="PROSITE" id="PS50893">
    <property type="entry name" value="ABC_TRANSPORTER_2"/>
    <property type="match status" value="1"/>
</dbReference>
<organism evidence="11 12">
    <name type="scientific">Tritrichomonas musculus</name>
    <dbReference type="NCBI Taxonomy" id="1915356"/>
    <lineage>
        <taxon>Eukaryota</taxon>
        <taxon>Metamonada</taxon>
        <taxon>Parabasalia</taxon>
        <taxon>Tritrichomonadida</taxon>
        <taxon>Tritrichomonadidae</taxon>
        <taxon>Tritrichomonas</taxon>
    </lineage>
</organism>
<dbReference type="Gene3D" id="1.20.1560.10">
    <property type="entry name" value="ABC transporter type 1, transmembrane domain"/>
    <property type="match status" value="1"/>
</dbReference>
<dbReference type="InterPro" id="IPR039421">
    <property type="entry name" value="Type_1_exporter"/>
</dbReference>
<dbReference type="PROSITE" id="PS50929">
    <property type="entry name" value="ABC_TM1F"/>
    <property type="match status" value="1"/>
</dbReference>
<evidence type="ECO:0000256" key="8">
    <source>
        <dbReference type="SAM" id="Phobius"/>
    </source>
</evidence>
<evidence type="ECO:0000256" key="3">
    <source>
        <dbReference type="ARBA" id="ARBA00022692"/>
    </source>
</evidence>
<evidence type="ECO:0000313" key="12">
    <source>
        <dbReference type="Proteomes" id="UP001470230"/>
    </source>
</evidence>
<feature type="transmembrane region" description="Helical" evidence="8">
    <location>
        <begin position="260"/>
        <end position="278"/>
    </location>
</feature>
<dbReference type="SUPFAM" id="SSF90123">
    <property type="entry name" value="ABC transporter transmembrane region"/>
    <property type="match status" value="1"/>
</dbReference>
<evidence type="ECO:0000256" key="7">
    <source>
        <dbReference type="ARBA" id="ARBA00023136"/>
    </source>
</evidence>
<dbReference type="InterPro" id="IPR036640">
    <property type="entry name" value="ABC1_TM_sf"/>
</dbReference>
<reference evidence="11 12" key="1">
    <citation type="submission" date="2024-04" db="EMBL/GenBank/DDBJ databases">
        <title>Tritrichomonas musculus Genome.</title>
        <authorList>
            <person name="Alves-Ferreira E."/>
            <person name="Grigg M."/>
            <person name="Lorenzi H."/>
            <person name="Galac M."/>
        </authorList>
    </citation>
    <scope>NUCLEOTIDE SEQUENCE [LARGE SCALE GENOMIC DNA]</scope>
    <source>
        <strain evidence="11 12">EAF2021</strain>
    </source>
</reference>
<sequence length="590" mass="65482">MARSNFKDEAMEGATKGREFRRIIGYFRKRGLLIISLIASAIMGGSGLLNILVMKKAVTIFMDETKFLENMVTVLKLSAWISAIIIVVNVVSAAFQSAVSPYFTVDIREQMYRSLMNADISFYDRVSTGALIGRISEGVAYIKDVYVDMLFITISMMTQSFGGLIVSFAYNWKYTLMFVPFPIGLGLELFLGNKWANYVDEKYSAAGTESTEKAVSICTEFRTVKSFDQENAEADDFKNDLRNERKILYKVGFIRGGTKCLANCILVAMMLTLTWFMMDKMSDIESGEPLDMFEMSCIMNGIIMATIGVNSALSISDDFNNAKAAARNICAIIEMKPEIDPSVGREMPEVKGSIEFKDVAFKYKGCENYAVKNLSFKIEAGQTVAFVGESGCGKSTTLQLLQRFYDVESGQILIDGIDIRDVAPRSLRKYISIVPQSPVLFTMTIADNIAYGKPKATSEEITQAALTGNAHNFIMELPSNYSTMVQQTSLSGGQKQRICISRAILSPTPILLLDEATAALDTESEQLVQQSLEQFRHGKTSILVAHRLATVLNADNIFVFQEGHIVETGTHKELLEKNGVYADLAKFQLQ</sequence>
<feature type="domain" description="ABC transporter" evidence="9">
    <location>
        <begin position="354"/>
        <end position="587"/>
    </location>
</feature>
<evidence type="ECO:0000313" key="11">
    <source>
        <dbReference type="EMBL" id="KAK8848208.1"/>
    </source>
</evidence>
<feature type="transmembrane region" description="Helical" evidence="8">
    <location>
        <begin position="77"/>
        <end position="103"/>
    </location>
</feature>
<proteinExistence type="inferred from homology"/>
<comment type="caution">
    <text evidence="11">The sequence shown here is derived from an EMBL/GenBank/DDBJ whole genome shotgun (WGS) entry which is preliminary data.</text>
</comment>
<dbReference type="InterPro" id="IPR003593">
    <property type="entry name" value="AAA+_ATPase"/>
</dbReference>
<dbReference type="EMBL" id="JAPFFF010000027">
    <property type="protein sequence ID" value="KAK8848208.1"/>
    <property type="molecule type" value="Genomic_DNA"/>
</dbReference>
<dbReference type="PANTHER" id="PTHR43394:SF27">
    <property type="entry name" value="ATP-DEPENDENT TRANSLOCASE ABCB1-LIKE"/>
    <property type="match status" value="1"/>
</dbReference>
<feature type="transmembrane region" description="Helical" evidence="8">
    <location>
        <begin position="145"/>
        <end position="168"/>
    </location>
</feature>
<dbReference type="SMART" id="SM00382">
    <property type="entry name" value="AAA"/>
    <property type="match status" value="1"/>
</dbReference>
<feature type="domain" description="ABC transmembrane type-1" evidence="10">
    <location>
        <begin position="34"/>
        <end position="276"/>
    </location>
</feature>
<name>A0ABR2HJU1_9EUKA</name>
<evidence type="ECO:0000259" key="9">
    <source>
        <dbReference type="PROSITE" id="PS50893"/>
    </source>
</evidence>
<evidence type="ECO:0000256" key="1">
    <source>
        <dbReference type="ARBA" id="ARBA00004141"/>
    </source>
</evidence>
<keyword evidence="5" id="KW-0067">ATP-binding</keyword>
<dbReference type="Pfam" id="PF00005">
    <property type="entry name" value="ABC_tran"/>
    <property type="match status" value="1"/>
</dbReference>
<feature type="transmembrane region" description="Helical" evidence="8">
    <location>
        <begin position="31"/>
        <end position="53"/>
    </location>
</feature>
<protein>
    <recommendedName>
        <fullName evidence="13">ABC transporter family protein</fullName>
    </recommendedName>
</protein>
<comment type="subcellular location">
    <subcellularLocation>
        <location evidence="1">Membrane</location>
        <topology evidence="1">Multi-pass membrane protein</topology>
    </subcellularLocation>
</comment>
<dbReference type="InterPro" id="IPR017871">
    <property type="entry name" value="ABC_transporter-like_CS"/>
</dbReference>
<dbReference type="InterPro" id="IPR003439">
    <property type="entry name" value="ABC_transporter-like_ATP-bd"/>
</dbReference>
<evidence type="ECO:0000259" key="10">
    <source>
        <dbReference type="PROSITE" id="PS50929"/>
    </source>
</evidence>
<keyword evidence="6 8" id="KW-1133">Transmembrane helix</keyword>
<gene>
    <name evidence="11" type="ORF">M9Y10_019264</name>
</gene>
<keyword evidence="12" id="KW-1185">Reference proteome</keyword>
<comment type="similarity">
    <text evidence="2">Belongs to the ABC transporter superfamily. ABCB family. Multidrug resistance exporter (TC 3.A.1.201) subfamily.</text>
</comment>
<feature type="transmembrane region" description="Helical" evidence="8">
    <location>
        <begin position="174"/>
        <end position="192"/>
    </location>
</feature>
<dbReference type="SUPFAM" id="SSF52540">
    <property type="entry name" value="P-loop containing nucleoside triphosphate hydrolases"/>
    <property type="match status" value="1"/>
</dbReference>
<evidence type="ECO:0000256" key="2">
    <source>
        <dbReference type="ARBA" id="ARBA00007577"/>
    </source>
</evidence>
<evidence type="ECO:0000256" key="4">
    <source>
        <dbReference type="ARBA" id="ARBA00022741"/>
    </source>
</evidence>
<evidence type="ECO:0000256" key="6">
    <source>
        <dbReference type="ARBA" id="ARBA00022989"/>
    </source>
</evidence>
<dbReference type="Proteomes" id="UP001470230">
    <property type="component" value="Unassembled WGS sequence"/>
</dbReference>
<dbReference type="PROSITE" id="PS00211">
    <property type="entry name" value="ABC_TRANSPORTER_1"/>
    <property type="match status" value="1"/>
</dbReference>
<keyword evidence="4" id="KW-0547">Nucleotide-binding</keyword>
<keyword evidence="3 8" id="KW-0812">Transmembrane</keyword>